<sequence length="407" mass="45145">MYSFGRNVCDELSVEFHADPSNISREWWESLSRPSPYLGYDWLRARSATIHGEPSFLAVSGKDGEALLGAPGYVTDSSSHPGYRPAEFLLDEVEDEDVADRSGARARLAGIRQRLTALDSGKSLVFGAPGRMGGVGYAARLSQAARAEVLDVAAAEAEKRAAAVSAGMICWVYALEGVDEALDQALRARGYARVSVGADCHLPIQWGSFDEYLHSFSAKRRSSIVRERRAFAEAGVTVERHGPGVLGPELAALELQWRQKYGRQADLDETVADYRKLQEHVGDALSVFVARQRGRTLGFMTFIVDGPVWWARFPGFDYSMAAEVYLYFNLLFYHPIELAIGEGVSSISYSMGSYETKCSRGCRPRHFLAYVRSPGDPSLAAELELVDQVRRHRFDRIEQKYARHGKG</sequence>
<protein>
    <recommendedName>
        <fullName evidence="3">BioF2-like acetyltransferase domain-containing protein</fullName>
    </recommendedName>
</protein>
<evidence type="ECO:0000313" key="1">
    <source>
        <dbReference type="EMBL" id="GHF09841.1"/>
    </source>
</evidence>
<dbReference type="Gene3D" id="3.40.630.30">
    <property type="match status" value="1"/>
</dbReference>
<dbReference type="InterPro" id="IPR007434">
    <property type="entry name" value="FemAB-like"/>
</dbReference>
<dbReference type="SUPFAM" id="SSF55729">
    <property type="entry name" value="Acyl-CoA N-acyltransferases (Nat)"/>
    <property type="match status" value="1"/>
</dbReference>
<dbReference type="Pfam" id="PF04339">
    <property type="entry name" value="FemAB_like"/>
    <property type="match status" value="1"/>
</dbReference>
<accession>A0A919AIR5</accession>
<dbReference type="EMBL" id="BNBI01000008">
    <property type="protein sequence ID" value="GHF09841.1"/>
    <property type="molecule type" value="Genomic_DNA"/>
</dbReference>
<reference evidence="1" key="2">
    <citation type="submission" date="2020-09" db="EMBL/GenBank/DDBJ databases">
        <authorList>
            <person name="Sun Q."/>
            <person name="Ohkuma M."/>
        </authorList>
    </citation>
    <scope>NUCLEOTIDE SEQUENCE</scope>
    <source>
        <strain evidence="1">JCM 4477</strain>
    </source>
</reference>
<dbReference type="InterPro" id="IPR016181">
    <property type="entry name" value="Acyl_CoA_acyltransferase"/>
</dbReference>
<gene>
    <name evidence="1" type="ORF">GCM10018772_38450</name>
</gene>
<dbReference type="AlphaFoldDB" id="A0A919AIR5"/>
<dbReference type="Proteomes" id="UP000630718">
    <property type="component" value="Unassembled WGS sequence"/>
</dbReference>
<name>A0A919AIR5_9ACTN</name>
<proteinExistence type="predicted"/>
<keyword evidence="2" id="KW-1185">Reference proteome</keyword>
<evidence type="ECO:0000313" key="2">
    <source>
        <dbReference type="Proteomes" id="UP000630718"/>
    </source>
</evidence>
<organism evidence="1 2">
    <name type="scientific">Streptomyces fumanus</name>
    <dbReference type="NCBI Taxonomy" id="67302"/>
    <lineage>
        <taxon>Bacteria</taxon>
        <taxon>Bacillati</taxon>
        <taxon>Actinomycetota</taxon>
        <taxon>Actinomycetes</taxon>
        <taxon>Kitasatosporales</taxon>
        <taxon>Streptomycetaceae</taxon>
        <taxon>Streptomyces</taxon>
    </lineage>
</organism>
<evidence type="ECO:0008006" key="3">
    <source>
        <dbReference type="Google" id="ProtNLM"/>
    </source>
</evidence>
<reference evidence="1" key="1">
    <citation type="journal article" date="2014" name="Int. J. Syst. Evol. Microbiol.">
        <title>Complete genome sequence of Corynebacterium casei LMG S-19264T (=DSM 44701T), isolated from a smear-ripened cheese.</title>
        <authorList>
            <consortium name="US DOE Joint Genome Institute (JGI-PGF)"/>
            <person name="Walter F."/>
            <person name="Albersmeier A."/>
            <person name="Kalinowski J."/>
            <person name="Ruckert C."/>
        </authorList>
    </citation>
    <scope>NUCLEOTIDE SEQUENCE</scope>
    <source>
        <strain evidence="1">JCM 4477</strain>
    </source>
</reference>
<comment type="caution">
    <text evidence="1">The sequence shown here is derived from an EMBL/GenBank/DDBJ whole genome shotgun (WGS) entry which is preliminary data.</text>
</comment>